<dbReference type="EMBL" id="CAAALY010278734">
    <property type="protein sequence ID" value="VEL43086.1"/>
    <property type="molecule type" value="Genomic_DNA"/>
</dbReference>
<proteinExistence type="predicted"/>
<feature type="region of interest" description="Disordered" evidence="1">
    <location>
        <begin position="1"/>
        <end position="43"/>
    </location>
</feature>
<name>A0A448XRF0_9PLAT</name>
<comment type="caution">
    <text evidence="2">The sequence shown here is derived from an EMBL/GenBank/DDBJ whole genome shotgun (WGS) entry which is preliminary data.</text>
</comment>
<reference evidence="2" key="1">
    <citation type="submission" date="2018-11" db="EMBL/GenBank/DDBJ databases">
        <authorList>
            <consortium name="Pathogen Informatics"/>
        </authorList>
    </citation>
    <scope>NUCLEOTIDE SEQUENCE</scope>
</reference>
<gene>
    <name evidence="2" type="ORF">PXEA_LOCUS36526</name>
</gene>
<keyword evidence="3" id="KW-1185">Reference proteome</keyword>
<organism evidence="2 3">
    <name type="scientific">Protopolystoma xenopodis</name>
    <dbReference type="NCBI Taxonomy" id="117903"/>
    <lineage>
        <taxon>Eukaryota</taxon>
        <taxon>Metazoa</taxon>
        <taxon>Spiralia</taxon>
        <taxon>Lophotrochozoa</taxon>
        <taxon>Platyhelminthes</taxon>
        <taxon>Monogenea</taxon>
        <taxon>Polyopisthocotylea</taxon>
        <taxon>Polystomatidea</taxon>
        <taxon>Polystomatidae</taxon>
        <taxon>Protopolystoma</taxon>
    </lineage>
</organism>
<evidence type="ECO:0000313" key="2">
    <source>
        <dbReference type="EMBL" id="VEL43086.1"/>
    </source>
</evidence>
<evidence type="ECO:0000256" key="1">
    <source>
        <dbReference type="SAM" id="MobiDB-lite"/>
    </source>
</evidence>
<protein>
    <submittedName>
        <fullName evidence="2">Uncharacterized protein</fullName>
    </submittedName>
</protein>
<dbReference type="Proteomes" id="UP000784294">
    <property type="component" value="Unassembled WGS sequence"/>
</dbReference>
<evidence type="ECO:0000313" key="3">
    <source>
        <dbReference type="Proteomes" id="UP000784294"/>
    </source>
</evidence>
<dbReference type="AlphaFoldDB" id="A0A448XRF0"/>
<sequence length="61" mass="6753">MSVHPVGLTETLPSTSTPQPRAQALGWLQPLGPVDTQRPGLRDWDNMQTKSMAYTIMTTLE</sequence>
<accession>A0A448XRF0</accession>
<feature type="compositionally biased region" description="Polar residues" evidence="1">
    <location>
        <begin position="11"/>
        <end position="20"/>
    </location>
</feature>